<reference evidence="2" key="1">
    <citation type="journal article" date="2019" name="Int. J. Syst. Evol. Microbiol.">
        <title>The Global Catalogue of Microorganisms (GCM) 10K type strain sequencing project: providing services to taxonomists for standard genome sequencing and annotation.</title>
        <authorList>
            <consortium name="The Broad Institute Genomics Platform"/>
            <consortium name="The Broad Institute Genome Sequencing Center for Infectious Disease"/>
            <person name="Wu L."/>
            <person name="Ma J."/>
        </authorList>
    </citation>
    <scope>NUCLEOTIDE SEQUENCE [LARGE SCALE GENOMIC DNA]</scope>
    <source>
        <strain evidence="2">JCM 16904</strain>
    </source>
</reference>
<evidence type="ECO:0000313" key="2">
    <source>
        <dbReference type="Proteomes" id="UP001500902"/>
    </source>
</evidence>
<accession>A0ABP7EMZ8</accession>
<protein>
    <submittedName>
        <fullName evidence="1">Uncharacterized protein</fullName>
    </submittedName>
</protein>
<evidence type="ECO:0000313" key="1">
    <source>
        <dbReference type="EMBL" id="GAA3720286.1"/>
    </source>
</evidence>
<proteinExistence type="predicted"/>
<sequence>MTRRQDKEYDLTDFDADKFWIESHRATAATYYFPSLADKSARSTRLGMAVGDLLRSAMICGGIDVMPFTIRDESLVVVACRGYETVGISIIDPGGDVPRDVVTWMEPTHAAWVEQVLKIELLRNAREAGIDRVIVRDGTATEAVYKALGLHPIEMTA</sequence>
<comment type="caution">
    <text evidence="1">The sequence shown here is derived from an EMBL/GenBank/DDBJ whole genome shotgun (WGS) entry which is preliminary data.</text>
</comment>
<name>A0ABP7EMZ8_9ACTN</name>
<organism evidence="1 2">
    <name type="scientific">Nonomuraea antimicrobica</name>
    <dbReference type="NCBI Taxonomy" id="561173"/>
    <lineage>
        <taxon>Bacteria</taxon>
        <taxon>Bacillati</taxon>
        <taxon>Actinomycetota</taxon>
        <taxon>Actinomycetes</taxon>
        <taxon>Streptosporangiales</taxon>
        <taxon>Streptosporangiaceae</taxon>
        <taxon>Nonomuraea</taxon>
    </lineage>
</organism>
<keyword evidence="2" id="KW-1185">Reference proteome</keyword>
<dbReference type="RefSeq" id="WP_344897323.1">
    <property type="nucleotide sequence ID" value="NZ_BAAAZP010000241.1"/>
</dbReference>
<dbReference type="Proteomes" id="UP001500902">
    <property type="component" value="Unassembled WGS sequence"/>
</dbReference>
<dbReference type="EMBL" id="BAAAZP010000241">
    <property type="protein sequence ID" value="GAA3720286.1"/>
    <property type="molecule type" value="Genomic_DNA"/>
</dbReference>
<gene>
    <name evidence="1" type="ORF">GCM10022224_102830</name>
</gene>